<keyword evidence="4" id="KW-1185">Reference proteome</keyword>
<gene>
    <name evidence="3" type="ORF">GAYE_SCF12G3376</name>
</gene>
<evidence type="ECO:0000313" key="3">
    <source>
        <dbReference type="EMBL" id="KAK4525468.1"/>
    </source>
</evidence>
<comment type="caution">
    <text evidence="3">The sequence shown here is derived from an EMBL/GenBank/DDBJ whole genome shotgun (WGS) entry which is preliminary data.</text>
</comment>
<proteinExistence type="predicted"/>
<dbReference type="AlphaFoldDB" id="A0AAV9IDK8"/>
<evidence type="ECO:0000256" key="1">
    <source>
        <dbReference type="ARBA" id="ARBA00023125"/>
    </source>
</evidence>
<evidence type="ECO:0000259" key="2">
    <source>
        <dbReference type="Pfam" id="PF07282"/>
    </source>
</evidence>
<dbReference type="PANTHER" id="PTHR36172">
    <property type="match status" value="1"/>
</dbReference>
<dbReference type="PANTHER" id="PTHR36172:SF1">
    <property type="entry name" value="RESOLVASE-RELATED"/>
    <property type="match status" value="1"/>
</dbReference>
<accession>A0AAV9IDK8</accession>
<dbReference type="Pfam" id="PF07282">
    <property type="entry name" value="Cas12f1-like_TNB"/>
    <property type="match status" value="1"/>
</dbReference>
<dbReference type="GO" id="GO:0003677">
    <property type="term" value="F:DNA binding"/>
    <property type="evidence" value="ECO:0007669"/>
    <property type="project" value="UniProtKB-KW"/>
</dbReference>
<sequence>MYGIYSSLTYLLPHGEHSKEDSPRGAVLQVGEGDVARIYRLAYALDRLHSQWSQQGVKHGKGWRIRKAGATGSAKICHIVGDLYEKLAKFLCTNFCIILPPKFQTFTILRRRKRKFKPKTARALTTWSHYRFQQRLLQKSREYPWCRVIIVNEVYSSKICGICGQINSKRGGRKTFSCPHCKMRCGRDIHGARNILLRFLSE</sequence>
<dbReference type="EMBL" id="JANCYU010000030">
    <property type="protein sequence ID" value="KAK4525468.1"/>
    <property type="molecule type" value="Genomic_DNA"/>
</dbReference>
<evidence type="ECO:0000313" key="4">
    <source>
        <dbReference type="Proteomes" id="UP001300502"/>
    </source>
</evidence>
<protein>
    <recommendedName>
        <fullName evidence="2">Cas12f1-like TNB domain-containing protein</fullName>
    </recommendedName>
</protein>
<reference evidence="3 4" key="1">
    <citation type="submission" date="2022-07" db="EMBL/GenBank/DDBJ databases">
        <title>Genome-wide signatures of adaptation to extreme environments.</title>
        <authorList>
            <person name="Cho C.H."/>
            <person name="Yoon H.S."/>
        </authorList>
    </citation>
    <scope>NUCLEOTIDE SEQUENCE [LARGE SCALE GENOMIC DNA]</scope>
    <source>
        <strain evidence="3 4">108.79 E11</strain>
    </source>
</reference>
<dbReference type="Proteomes" id="UP001300502">
    <property type="component" value="Unassembled WGS sequence"/>
</dbReference>
<keyword evidence="1" id="KW-0238">DNA-binding</keyword>
<organism evidence="3 4">
    <name type="scientific">Galdieria yellowstonensis</name>
    <dbReference type="NCBI Taxonomy" id="3028027"/>
    <lineage>
        <taxon>Eukaryota</taxon>
        <taxon>Rhodophyta</taxon>
        <taxon>Bangiophyceae</taxon>
        <taxon>Galdieriales</taxon>
        <taxon>Galdieriaceae</taxon>
        <taxon>Galdieria</taxon>
    </lineage>
</organism>
<feature type="domain" description="Cas12f1-like TNB" evidence="2">
    <location>
        <begin position="129"/>
        <end position="195"/>
    </location>
</feature>
<name>A0AAV9IDK8_9RHOD</name>
<dbReference type="InterPro" id="IPR010095">
    <property type="entry name" value="Cas12f1-like_TNB"/>
</dbReference>
<dbReference type="InterPro" id="IPR051491">
    <property type="entry name" value="Recombinase/Transposase-rel"/>
</dbReference>